<dbReference type="SUPFAM" id="SSF54523">
    <property type="entry name" value="Pili subunits"/>
    <property type="match status" value="1"/>
</dbReference>
<dbReference type="AlphaFoldDB" id="X1FJF5"/>
<dbReference type="EMBL" id="BARU01007428">
    <property type="protein sequence ID" value="GAH45077.1"/>
    <property type="molecule type" value="Genomic_DNA"/>
</dbReference>
<dbReference type="Pfam" id="PF07596">
    <property type="entry name" value="SBP_bac_10"/>
    <property type="match status" value="1"/>
</dbReference>
<gene>
    <name evidence="2" type="ORF">S03H2_14631</name>
</gene>
<protein>
    <recommendedName>
        <fullName evidence="1">DUF1559 domain-containing protein</fullName>
    </recommendedName>
</protein>
<evidence type="ECO:0000259" key="1">
    <source>
        <dbReference type="Pfam" id="PF07596"/>
    </source>
</evidence>
<feature type="non-terminal residue" evidence="2">
    <location>
        <position position="1"/>
    </location>
</feature>
<reference evidence="2" key="1">
    <citation type="journal article" date="2014" name="Front. Microbiol.">
        <title>High frequency of phylogenetically diverse reductive dehalogenase-homologous genes in deep subseafloor sedimentary metagenomes.</title>
        <authorList>
            <person name="Kawai M."/>
            <person name="Futagami T."/>
            <person name="Toyoda A."/>
            <person name="Takaki Y."/>
            <person name="Nishi S."/>
            <person name="Hori S."/>
            <person name="Arai W."/>
            <person name="Tsubouchi T."/>
            <person name="Morono Y."/>
            <person name="Uchiyama I."/>
            <person name="Ito T."/>
            <person name="Fujiyama A."/>
            <person name="Inagaki F."/>
            <person name="Takami H."/>
        </authorList>
    </citation>
    <scope>NUCLEOTIDE SEQUENCE</scope>
    <source>
        <strain evidence="2">Expedition CK06-06</strain>
    </source>
</reference>
<accession>X1FJF5</accession>
<feature type="domain" description="DUF1559" evidence="1">
    <location>
        <begin position="15"/>
        <end position="76"/>
    </location>
</feature>
<dbReference type="InterPro" id="IPR045584">
    <property type="entry name" value="Pilin-like"/>
</dbReference>
<evidence type="ECO:0000313" key="2">
    <source>
        <dbReference type="EMBL" id="GAH45077.1"/>
    </source>
</evidence>
<dbReference type="InterPro" id="IPR011453">
    <property type="entry name" value="DUF1559"/>
</dbReference>
<dbReference type="Gene3D" id="3.30.700.10">
    <property type="entry name" value="Glycoprotein, Type 4 Pilin"/>
    <property type="match status" value="1"/>
</dbReference>
<proteinExistence type="predicted"/>
<sequence>IIAILAAILFPVFAKAREKALATTCLSNMKQLAMAYHMYFGDWDMFFPVAYSDYANTPSVIEPYWAYGILPYIENAVGLLRCPTDNIERPPGEQAMSYALNTSALALSTTGGAVWNRKSANVTNVWQPSSYVIVLEMPPESNGGGLSIGDNAEFSIVKFPFPWHAYFGTGSPIGTSCFPLATWAELSPVLRHGPNGNVAFCDGHAESIHKDMACTLNSDEYEPWPDWHECHQLEFTSRTNPIEHICWYYYQNDLLINDCSPPGIVCPPTGTTY</sequence>
<comment type="caution">
    <text evidence="2">The sequence shown here is derived from an EMBL/GenBank/DDBJ whole genome shotgun (WGS) entry which is preliminary data.</text>
</comment>
<organism evidence="2">
    <name type="scientific">marine sediment metagenome</name>
    <dbReference type="NCBI Taxonomy" id="412755"/>
    <lineage>
        <taxon>unclassified sequences</taxon>
        <taxon>metagenomes</taxon>
        <taxon>ecological metagenomes</taxon>
    </lineage>
</organism>
<name>X1FJF5_9ZZZZ</name>